<evidence type="ECO:0000313" key="6">
    <source>
        <dbReference type="EMBL" id="NMR33177.1"/>
    </source>
</evidence>
<dbReference type="GO" id="GO:0016020">
    <property type="term" value="C:membrane"/>
    <property type="evidence" value="ECO:0007669"/>
    <property type="project" value="UniProtKB-SubCell"/>
</dbReference>
<comment type="caution">
    <text evidence="6">The sequence shown here is derived from an EMBL/GenBank/DDBJ whole genome shotgun (WGS) entry which is preliminary data.</text>
</comment>
<evidence type="ECO:0000256" key="3">
    <source>
        <dbReference type="ARBA" id="ARBA00022989"/>
    </source>
</evidence>
<dbReference type="Proteomes" id="UP000548067">
    <property type="component" value="Unassembled WGS sequence"/>
</dbReference>
<proteinExistence type="predicted"/>
<sequence>MSVKNLTTKKTITIGLTALTTIMVGLSGLMKAIHLTWSVEGLAKTNLPNSATVLGLMEISFIILFVFPKTMRIGFLLISCYYAGAMGTELSHDGSMFNPAVPLILVWICAFLRDRLIFLGSTEPTAH</sequence>
<gene>
    <name evidence="6" type="ORF">HIO71_03025</name>
</gene>
<accession>A0A848MX90</accession>
<organism evidence="6 7">
    <name type="scientific">Chryseobacterium aquaticum</name>
    <dbReference type="NCBI Taxonomy" id="452084"/>
    <lineage>
        <taxon>Bacteria</taxon>
        <taxon>Pseudomonadati</taxon>
        <taxon>Bacteroidota</taxon>
        <taxon>Flavobacteriia</taxon>
        <taxon>Flavobacteriales</taxon>
        <taxon>Weeksellaceae</taxon>
        <taxon>Chryseobacterium group</taxon>
        <taxon>Chryseobacterium</taxon>
    </lineage>
</organism>
<evidence type="ECO:0000256" key="2">
    <source>
        <dbReference type="ARBA" id="ARBA00022692"/>
    </source>
</evidence>
<keyword evidence="3 5" id="KW-1133">Transmembrane helix</keyword>
<evidence type="ECO:0000256" key="1">
    <source>
        <dbReference type="ARBA" id="ARBA00004141"/>
    </source>
</evidence>
<evidence type="ECO:0000256" key="4">
    <source>
        <dbReference type="ARBA" id="ARBA00023136"/>
    </source>
</evidence>
<keyword evidence="2 5" id="KW-0812">Transmembrane</keyword>
<evidence type="ECO:0000313" key="7">
    <source>
        <dbReference type="Proteomes" id="UP000548067"/>
    </source>
</evidence>
<dbReference type="AlphaFoldDB" id="A0A848MX90"/>
<keyword evidence="4 5" id="KW-0472">Membrane</keyword>
<dbReference type="InterPro" id="IPR032808">
    <property type="entry name" value="DoxX"/>
</dbReference>
<dbReference type="Pfam" id="PF13564">
    <property type="entry name" value="DoxX_2"/>
    <property type="match status" value="1"/>
</dbReference>
<comment type="subcellular location">
    <subcellularLocation>
        <location evidence="1">Membrane</location>
        <topology evidence="1">Multi-pass membrane protein</topology>
    </subcellularLocation>
</comment>
<dbReference type="EMBL" id="JABCJF010000001">
    <property type="protein sequence ID" value="NMR33177.1"/>
    <property type="molecule type" value="Genomic_DNA"/>
</dbReference>
<dbReference type="RefSeq" id="WP_169320271.1">
    <property type="nucleotide sequence ID" value="NZ_JABCJF010000001.1"/>
</dbReference>
<name>A0A848MX90_9FLAO</name>
<protein>
    <submittedName>
        <fullName evidence="6">DoxX family protein</fullName>
    </submittedName>
</protein>
<feature type="transmembrane region" description="Helical" evidence="5">
    <location>
        <begin position="50"/>
        <end position="67"/>
    </location>
</feature>
<reference evidence="6 7" key="1">
    <citation type="submission" date="2020-04" db="EMBL/GenBank/DDBJ databases">
        <title>Genome analysis and antimicrobial resistance characteristics of Chryseobacterium aquaticum isolated from farmed salmonids.</title>
        <authorList>
            <person name="Saticioglu I.B."/>
            <person name="Duman M."/>
            <person name="Altun S."/>
        </authorList>
    </citation>
    <scope>NUCLEOTIDE SEQUENCE [LARGE SCALE GENOMIC DNA]</scope>
    <source>
        <strain evidence="6 7">C-174</strain>
    </source>
</reference>
<evidence type="ECO:0000256" key="5">
    <source>
        <dbReference type="SAM" id="Phobius"/>
    </source>
</evidence>
<feature type="transmembrane region" description="Helical" evidence="5">
    <location>
        <begin position="12"/>
        <end position="30"/>
    </location>
</feature>